<accession>A0A9W6S0A7</accession>
<gene>
    <name evidence="2" type="ORF">Airi02_030130</name>
</gene>
<dbReference type="AlphaFoldDB" id="A0A9W6S0A7"/>
<evidence type="ECO:0000256" key="1">
    <source>
        <dbReference type="SAM" id="MobiDB-lite"/>
    </source>
</evidence>
<feature type="region of interest" description="Disordered" evidence="1">
    <location>
        <begin position="165"/>
        <end position="199"/>
    </location>
</feature>
<reference evidence="2" key="1">
    <citation type="submission" date="2023-03" db="EMBL/GenBank/DDBJ databases">
        <title>Actinoallomurus iriomotensis NBRC 103684.</title>
        <authorList>
            <person name="Ichikawa N."/>
            <person name="Sato H."/>
            <person name="Tonouchi N."/>
        </authorList>
    </citation>
    <scope>NUCLEOTIDE SEQUENCE</scope>
    <source>
        <strain evidence="2">NBRC 103684</strain>
    </source>
</reference>
<dbReference type="AntiFam" id="ANF00178">
    <property type="entry name" value="Shadow ORF (opposite dhbF)"/>
</dbReference>
<feature type="compositionally biased region" description="Basic residues" evidence="1">
    <location>
        <begin position="48"/>
        <end position="58"/>
    </location>
</feature>
<organism evidence="2 3">
    <name type="scientific">Actinoallomurus iriomotensis</name>
    <dbReference type="NCBI Taxonomy" id="478107"/>
    <lineage>
        <taxon>Bacteria</taxon>
        <taxon>Bacillati</taxon>
        <taxon>Actinomycetota</taxon>
        <taxon>Actinomycetes</taxon>
        <taxon>Streptosporangiales</taxon>
        <taxon>Thermomonosporaceae</taxon>
        <taxon>Actinoallomurus</taxon>
    </lineage>
</organism>
<comment type="caution">
    <text evidence="2">The sequence shown here is derived from an EMBL/GenBank/DDBJ whole genome shotgun (WGS) entry which is preliminary data.</text>
</comment>
<protein>
    <submittedName>
        <fullName evidence="2">Uncharacterized protein</fullName>
    </submittedName>
</protein>
<sequence length="199" mass="22965">MRVRADTRFPHPCQQFREGRIAGQVGADDQRVDEEPDQIVERLVQPARHRGAGRHIRARAQPVQQHRQRGLHHHEHRHALGPRHGAQPGMDLRGKVQHDPVAPVRGGRRPRPVVRQCEFLRRSRQRLAPVRDLPRQQAARIVRRAQQLALPQCVVRVLHRQRRPLRRPARAPRRVGGGQVTRQRAGRPGVTGDVMRHHQ</sequence>
<proteinExistence type="predicted"/>
<dbReference type="EMBL" id="BSTK01000004">
    <property type="protein sequence ID" value="GLY85084.1"/>
    <property type="molecule type" value="Genomic_DNA"/>
</dbReference>
<feature type="compositionally biased region" description="Basic residues" evidence="1">
    <location>
        <begin position="66"/>
        <end position="81"/>
    </location>
</feature>
<feature type="region of interest" description="Disordered" evidence="1">
    <location>
        <begin position="48"/>
        <end position="88"/>
    </location>
</feature>
<dbReference type="Proteomes" id="UP001165074">
    <property type="component" value="Unassembled WGS sequence"/>
</dbReference>
<name>A0A9W6S0A7_9ACTN</name>
<evidence type="ECO:0000313" key="3">
    <source>
        <dbReference type="Proteomes" id="UP001165074"/>
    </source>
</evidence>
<keyword evidence="3" id="KW-1185">Reference proteome</keyword>
<evidence type="ECO:0000313" key="2">
    <source>
        <dbReference type="EMBL" id="GLY85084.1"/>
    </source>
</evidence>